<dbReference type="GO" id="GO:0031966">
    <property type="term" value="C:mitochondrial membrane"/>
    <property type="evidence" value="ECO:0007669"/>
    <property type="project" value="UniProtKB-SubCell"/>
</dbReference>
<evidence type="ECO:0000256" key="2">
    <source>
        <dbReference type="ARBA" id="ARBA00008892"/>
    </source>
</evidence>
<proteinExistence type="inferred from homology"/>
<dbReference type="GeneID" id="9711117"/>
<evidence type="ECO:0000256" key="5">
    <source>
        <dbReference type="ARBA" id="ARBA00022547"/>
    </source>
</evidence>
<evidence type="ECO:0000256" key="11">
    <source>
        <dbReference type="ARBA" id="ARBA00023136"/>
    </source>
</evidence>
<protein>
    <recommendedName>
        <fullName evidence="12">ATP synthase complex subunit 8</fullName>
    </recommendedName>
</protein>
<dbReference type="GO" id="GO:0015986">
    <property type="term" value="P:proton motive force-driven ATP synthesis"/>
    <property type="evidence" value="ECO:0007669"/>
    <property type="project" value="InterPro"/>
</dbReference>
<keyword evidence="10 12" id="KW-0496">Mitochondrion</keyword>
<dbReference type="EMBL" id="HM583654">
    <property type="protein sequence ID" value="ADK77639.1"/>
    <property type="molecule type" value="Genomic_DNA"/>
</dbReference>
<dbReference type="GO" id="GO:0045259">
    <property type="term" value="C:proton-transporting ATP synthase complex"/>
    <property type="evidence" value="ECO:0007669"/>
    <property type="project" value="UniProtKB-KW"/>
</dbReference>
<evidence type="ECO:0000256" key="8">
    <source>
        <dbReference type="ARBA" id="ARBA00022989"/>
    </source>
</evidence>
<sequence>MPQMSPIMWFTMFILFSLTKFLFNQMMFFSFKMNKISLNKTESNTNYYLNWKW</sequence>
<dbReference type="GO" id="GO:0015078">
    <property type="term" value="F:proton transmembrane transporter activity"/>
    <property type="evidence" value="ECO:0007669"/>
    <property type="project" value="InterPro"/>
</dbReference>
<keyword evidence="4 12" id="KW-0813">Transport</keyword>
<keyword evidence="11 13" id="KW-0472">Membrane</keyword>
<dbReference type="InterPro" id="IPR001421">
    <property type="entry name" value="ATP8_metazoa"/>
</dbReference>
<geneLocation type="mitochondrion" evidence="14"/>
<evidence type="ECO:0000256" key="1">
    <source>
        <dbReference type="ARBA" id="ARBA00004304"/>
    </source>
</evidence>
<evidence type="ECO:0000256" key="4">
    <source>
        <dbReference type="ARBA" id="ARBA00022448"/>
    </source>
</evidence>
<evidence type="ECO:0000256" key="3">
    <source>
        <dbReference type="ARBA" id="ARBA00011291"/>
    </source>
</evidence>
<keyword evidence="9 12" id="KW-0406">Ion transport</keyword>
<keyword evidence="8 13" id="KW-1133">Transmembrane helix</keyword>
<keyword evidence="5 12" id="KW-0138">CF(0)</keyword>
<comment type="subcellular location">
    <subcellularLocation>
        <location evidence="1 12">Mitochondrion membrane</location>
        <topology evidence="1 12">Single-pass membrane protein</topology>
    </subcellularLocation>
</comment>
<evidence type="ECO:0000256" key="10">
    <source>
        <dbReference type="ARBA" id="ARBA00023128"/>
    </source>
</evidence>
<gene>
    <name evidence="14" type="primary">ATP8</name>
</gene>
<comment type="similarity">
    <text evidence="2 12">Belongs to the ATPase protein 8 family.</text>
</comment>
<keyword evidence="6 12" id="KW-0812">Transmembrane</keyword>
<evidence type="ECO:0000256" key="6">
    <source>
        <dbReference type="ARBA" id="ARBA00022692"/>
    </source>
</evidence>
<accession>E1ABU0</accession>
<organism evidence="14">
    <name type="scientific">Mekongiella xizangensis</name>
    <dbReference type="NCBI Taxonomy" id="868578"/>
    <lineage>
        <taxon>Eukaryota</taxon>
        <taxon>Metazoa</taxon>
        <taxon>Ecdysozoa</taxon>
        <taxon>Arthropoda</taxon>
        <taxon>Hexapoda</taxon>
        <taxon>Insecta</taxon>
        <taxon>Pterygota</taxon>
        <taxon>Neoptera</taxon>
        <taxon>Polyneoptera</taxon>
        <taxon>Orthoptera</taxon>
        <taxon>Caelifera</taxon>
        <taxon>Acrididea</taxon>
        <taxon>Acridomorpha</taxon>
        <taxon>Pyrgomorphoidea</taxon>
        <taxon>Pyrgomorphidae</taxon>
        <taxon>Pyrgomorphinae</taxon>
        <taxon>Mekongiella</taxon>
    </lineage>
</organism>
<evidence type="ECO:0000256" key="7">
    <source>
        <dbReference type="ARBA" id="ARBA00022781"/>
    </source>
</evidence>
<evidence type="ECO:0000256" key="9">
    <source>
        <dbReference type="ARBA" id="ARBA00023065"/>
    </source>
</evidence>
<keyword evidence="7 12" id="KW-0375">Hydrogen ion transport</keyword>
<feature type="transmembrane region" description="Helical" evidence="13">
    <location>
        <begin position="6"/>
        <end position="23"/>
    </location>
</feature>
<dbReference type="AlphaFoldDB" id="E1ABU0"/>
<name>E1ABU0_9ORTH</name>
<comment type="subunit">
    <text evidence="3">F-type ATPases have 2 components, CF(1) - the catalytic core - and CF(0) - the membrane proton channel.</text>
</comment>
<evidence type="ECO:0000256" key="13">
    <source>
        <dbReference type="SAM" id="Phobius"/>
    </source>
</evidence>
<reference evidence="14" key="1">
    <citation type="journal article" date="2010" name="Zool. Sci.">
        <title>A comparative analysis of mitochondrial genomes in Orthoptera (Arthropoda: Insecta) and genome descriptions of three grasshopper species.</title>
        <authorList>
            <person name="Zhao L."/>
            <person name="Zheng Z.M."/>
            <person name="Huang Y."/>
            <person name="Sun H.M."/>
        </authorList>
    </citation>
    <scope>NUCLEOTIDE SEQUENCE</scope>
</reference>
<dbReference type="Pfam" id="PF00895">
    <property type="entry name" value="ATP-synt_8"/>
    <property type="match status" value="1"/>
</dbReference>
<evidence type="ECO:0000313" key="14">
    <source>
        <dbReference type="EMBL" id="ADK77639.1"/>
    </source>
</evidence>
<evidence type="ECO:0000256" key="12">
    <source>
        <dbReference type="RuleBase" id="RU003661"/>
    </source>
</evidence>
<dbReference type="CTD" id="4509"/>
<dbReference type="RefSeq" id="YP_003856698.1">
    <property type="nucleotide sequence ID" value="NC_014451.1"/>
</dbReference>